<proteinExistence type="predicted"/>
<name>A0A2S9Q7N0_9HYPH</name>
<accession>A0A2S9Q7N0</accession>
<evidence type="ECO:0000313" key="2">
    <source>
        <dbReference type="Proteomes" id="UP000237682"/>
    </source>
</evidence>
<gene>
    <name evidence="1" type="ORF">C5L14_23230</name>
</gene>
<dbReference type="EMBL" id="PUEJ01000009">
    <property type="protein sequence ID" value="PRH85356.1"/>
    <property type="molecule type" value="Genomic_DNA"/>
</dbReference>
<organism evidence="1 2">
    <name type="scientific">Labrys okinawensis</name>
    <dbReference type="NCBI Taxonomy" id="346911"/>
    <lineage>
        <taxon>Bacteria</taxon>
        <taxon>Pseudomonadati</taxon>
        <taxon>Pseudomonadota</taxon>
        <taxon>Alphaproteobacteria</taxon>
        <taxon>Hyphomicrobiales</taxon>
        <taxon>Xanthobacteraceae</taxon>
        <taxon>Labrys</taxon>
    </lineage>
</organism>
<dbReference type="Proteomes" id="UP000237682">
    <property type="component" value="Unassembled WGS sequence"/>
</dbReference>
<dbReference type="AlphaFoldDB" id="A0A2S9Q7N0"/>
<protein>
    <submittedName>
        <fullName evidence="1">Uncharacterized protein</fullName>
    </submittedName>
</protein>
<dbReference type="OrthoDB" id="8250402at2"/>
<dbReference type="RefSeq" id="WP_105864445.1">
    <property type="nucleotide sequence ID" value="NZ_PUEJ01000009.1"/>
</dbReference>
<reference evidence="1 2" key="1">
    <citation type="submission" date="2018-02" db="EMBL/GenBank/DDBJ databases">
        <title>Whole genome sequencing of endophytic bacterium.</title>
        <authorList>
            <person name="Eedara R."/>
            <person name="Podile A.R."/>
        </authorList>
    </citation>
    <scope>NUCLEOTIDE SEQUENCE [LARGE SCALE GENOMIC DNA]</scope>
    <source>
        <strain evidence="1 2">RP1T</strain>
    </source>
</reference>
<comment type="caution">
    <text evidence="1">The sequence shown here is derived from an EMBL/GenBank/DDBJ whole genome shotgun (WGS) entry which is preliminary data.</text>
</comment>
<sequence length="199" mass="22302">MADEFLKFDFSAFQKMAAKLKVAEQQLPFALSRALNESAFVARSTMVDDWPGRVQSKNSRFLGWALGVKKATKNDLTVTISDERAGGRTLLKQLADGGTHTGQGRLAVPVAGQRRGARGIVPSQRPRNLKQAFRKGDVIYEVVGKGKRKRLRLAYVLKSSVTVPKRVPFRETFNEVMKREMAVRAPRLMLEAMKTAIRR</sequence>
<evidence type="ECO:0000313" key="1">
    <source>
        <dbReference type="EMBL" id="PRH85356.1"/>
    </source>
</evidence>
<keyword evidence="2" id="KW-1185">Reference proteome</keyword>